<evidence type="ECO:0000256" key="1">
    <source>
        <dbReference type="ARBA" id="ARBA00007527"/>
    </source>
</evidence>
<dbReference type="EMBL" id="CAXDID020000032">
    <property type="protein sequence ID" value="CAL5995058.1"/>
    <property type="molecule type" value="Genomic_DNA"/>
</dbReference>
<dbReference type="Proteomes" id="UP001642409">
    <property type="component" value="Unassembled WGS sequence"/>
</dbReference>
<reference evidence="3 4" key="1">
    <citation type="submission" date="2024-07" db="EMBL/GenBank/DDBJ databases">
        <authorList>
            <person name="Akdeniz Z."/>
        </authorList>
    </citation>
    <scope>NUCLEOTIDE SEQUENCE [LARGE SCALE GENOMIC DNA]</scope>
</reference>
<comment type="similarity">
    <text evidence="1">Belongs to the DNase II family.</text>
</comment>
<dbReference type="Pfam" id="PF03265">
    <property type="entry name" value="DNase_II"/>
    <property type="match status" value="1"/>
</dbReference>
<accession>A0ABP1HHY9</accession>
<dbReference type="PANTHER" id="PTHR10858">
    <property type="entry name" value="DEOXYRIBONUCLEASE II"/>
    <property type="match status" value="1"/>
</dbReference>
<evidence type="ECO:0000256" key="2">
    <source>
        <dbReference type="ARBA" id="ARBA00022801"/>
    </source>
</evidence>
<gene>
    <name evidence="3" type="ORF">HINF_LOCUS13851</name>
</gene>
<keyword evidence="4" id="KW-1185">Reference proteome</keyword>
<dbReference type="PANTHER" id="PTHR10858:SF23">
    <property type="entry name" value="DEOXYRIBONUCLEASE II"/>
    <property type="match status" value="1"/>
</dbReference>
<name>A0ABP1HHY9_9EUKA</name>
<dbReference type="InterPro" id="IPR004947">
    <property type="entry name" value="DNase_II"/>
</dbReference>
<organism evidence="3 4">
    <name type="scientific">Hexamita inflata</name>
    <dbReference type="NCBI Taxonomy" id="28002"/>
    <lineage>
        <taxon>Eukaryota</taxon>
        <taxon>Metamonada</taxon>
        <taxon>Diplomonadida</taxon>
        <taxon>Hexamitidae</taxon>
        <taxon>Hexamitinae</taxon>
        <taxon>Hexamita</taxon>
    </lineage>
</organism>
<evidence type="ECO:0000313" key="3">
    <source>
        <dbReference type="EMBL" id="CAL5995058.1"/>
    </source>
</evidence>
<comment type="caution">
    <text evidence="3">The sequence shown here is derived from an EMBL/GenBank/DDBJ whole genome shotgun (WGS) entry which is preliminary data.</text>
</comment>
<evidence type="ECO:0000313" key="4">
    <source>
        <dbReference type="Proteomes" id="UP001642409"/>
    </source>
</evidence>
<proteinExistence type="inferred from homology"/>
<sequence>MIILIPMLNTLSCLDLKGKEVDWFIEIKQNSSFTTVYMDKNNKHDFVTAPQINDSQNPAMLTIQQVFANKKFQTLMFNDQDSDDLQTDTLAHQKGVIAFDPKSMTGFYMLHTTPGWPNRQNETLIYDSISYGQDFLCINIDAKGLDLLGENLYVTRPQIYSNSFNATFLQSFAPYFTKVVAGQYNGKQNYTVTSFFSRGGQEFDLFFKNKYTQIEIWSELIAMYKNADMKVETWLRDSNATPYCKTNTVEMVAQVKFGSRMWKETQDHSKWGINADATFVCFADLNFQESQRKRGGGAFCLNDEDVAFAFMNAIVSMDDKLSC</sequence>
<protein>
    <submittedName>
        <fullName evidence="3">Cell-death-related_nuclease 7</fullName>
    </submittedName>
</protein>
<keyword evidence="2" id="KW-0378">Hydrolase</keyword>